<evidence type="ECO:0000256" key="1">
    <source>
        <dbReference type="ARBA" id="ARBA00022692"/>
    </source>
</evidence>
<evidence type="ECO:0000256" key="2">
    <source>
        <dbReference type="ARBA" id="ARBA00022989"/>
    </source>
</evidence>
<organism evidence="5 6">
    <name type="scientific">Bordetella genomosp. 7</name>
    <dbReference type="NCBI Taxonomy" id="1416805"/>
    <lineage>
        <taxon>Bacteria</taxon>
        <taxon>Pseudomonadati</taxon>
        <taxon>Pseudomonadota</taxon>
        <taxon>Betaproteobacteria</taxon>
        <taxon>Burkholderiales</taxon>
        <taxon>Alcaligenaceae</taxon>
        <taxon>Bordetella</taxon>
    </lineage>
</organism>
<dbReference type="OrthoDB" id="7876195at2"/>
<sequence>MHETPERRTRSPADPIFFGWRVVAAAFVIAVFAWGIGFYGPPIFLGVLQVSRGWPLALISAAISVHFLCGAAVVAALDALHRRYGVAATTGAGALVAAIGLLGWGYAREPWQLFVAVLFSGSGWAMTSGAALNAMVAPWFDRRRPAALGMAFNGASLGGVIFSPLWVALIAALGFGAAVVAVALVMALTVLGLAARYLRHTPAQLGLAPDGDIRAAPDGSGARVAAHQPALYAPRRDRRLLTLAIGATLALFAQVGLVAHLFSMLAPVMGNGPAGTVMGLATGCAIAGRMVLGRLLAPGVDRRKAAAWNLAVQALGSGVLLASGPSAMGMVLGCCLFGIALGNVTSLPPLIAQADFRPVDVARVVAWVTAIGQAGYAFAPAVFGLLREWAGAGGLAGLVFVVAGAMQLLAAAVLLAGRTRT</sequence>
<dbReference type="Proteomes" id="UP000216947">
    <property type="component" value="Unassembled WGS sequence"/>
</dbReference>
<dbReference type="GO" id="GO:0022857">
    <property type="term" value="F:transmembrane transporter activity"/>
    <property type="evidence" value="ECO:0007669"/>
    <property type="project" value="InterPro"/>
</dbReference>
<evidence type="ECO:0000256" key="3">
    <source>
        <dbReference type="ARBA" id="ARBA00023136"/>
    </source>
</evidence>
<dbReference type="Pfam" id="PF07690">
    <property type="entry name" value="MFS_1"/>
    <property type="match status" value="1"/>
</dbReference>
<keyword evidence="6" id="KW-1185">Reference proteome</keyword>
<dbReference type="SUPFAM" id="SSF103473">
    <property type="entry name" value="MFS general substrate transporter"/>
    <property type="match status" value="1"/>
</dbReference>
<evidence type="ECO:0000313" key="6">
    <source>
        <dbReference type="Proteomes" id="UP000216947"/>
    </source>
</evidence>
<dbReference type="PANTHER" id="PTHR11360:SF290">
    <property type="entry name" value="MONOCARBOXYLATE MFS PERMEASE"/>
    <property type="match status" value="1"/>
</dbReference>
<feature type="transmembrane region" description="Helical" evidence="4">
    <location>
        <begin position="392"/>
        <end position="416"/>
    </location>
</feature>
<dbReference type="Gene3D" id="1.20.1250.20">
    <property type="entry name" value="MFS general substrate transporter like domains"/>
    <property type="match status" value="1"/>
</dbReference>
<dbReference type="InterPro" id="IPR011701">
    <property type="entry name" value="MFS"/>
</dbReference>
<dbReference type="AlphaFoldDB" id="A0A261RJM3"/>
<dbReference type="EMBL" id="NEVK01000003">
    <property type="protein sequence ID" value="OZI25155.1"/>
    <property type="molecule type" value="Genomic_DNA"/>
</dbReference>
<feature type="transmembrane region" description="Helical" evidence="4">
    <location>
        <begin position="16"/>
        <end position="36"/>
    </location>
</feature>
<evidence type="ECO:0000256" key="4">
    <source>
        <dbReference type="SAM" id="Phobius"/>
    </source>
</evidence>
<proteinExistence type="predicted"/>
<dbReference type="InterPro" id="IPR036259">
    <property type="entry name" value="MFS_trans_sf"/>
</dbReference>
<name>A0A261RJM3_9BORD</name>
<feature type="transmembrane region" description="Helical" evidence="4">
    <location>
        <begin position="84"/>
        <end position="107"/>
    </location>
</feature>
<reference evidence="6" key="1">
    <citation type="submission" date="2017-05" db="EMBL/GenBank/DDBJ databases">
        <title>Complete and WGS of Bordetella genogroups.</title>
        <authorList>
            <person name="Spilker T."/>
            <person name="Lipuma J."/>
        </authorList>
    </citation>
    <scope>NUCLEOTIDE SEQUENCE [LARGE SCALE GENOMIC DNA]</scope>
    <source>
        <strain evidence="6">AU18089</strain>
    </source>
</reference>
<gene>
    <name evidence="5" type="ORF">CAL19_06720</name>
</gene>
<dbReference type="PANTHER" id="PTHR11360">
    <property type="entry name" value="MONOCARBOXYLATE TRANSPORTER"/>
    <property type="match status" value="1"/>
</dbReference>
<feature type="transmembrane region" description="Helical" evidence="4">
    <location>
        <begin position="113"/>
        <end position="134"/>
    </location>
</feature>
<keyword evidence="2 4" id="KW-1133">Transmembrane helix</keyword>
<feature type="transmembrane region" description="Helical" evidence="4">
    <location>
        <begin position="240"/>
        <end position="262"/>
    </location>
</feature>
<feature type="transmembrane region" description="Helical" evidence="4">
    <location>
        <begin position="146"/>
        <end position="167"/>
    </location>
</feature>
<keyword evidence="3 4" id="KW-0472">Membrane</keyword>
<dbReference type="RefSeq" id="WP_051423614.1">
    <property type="nucleotide sequence ID" value="NZ_NEVI01000015.1"/>
</dbReference>
<keyword evidence="1 4" id="KW-0812">Transmembrane</keyword>
<feature type="transmembrane region" description="Helical" evidence="4">
    <location>
        <begin position="56"/>
        <end position="77"/>
    </location>
</feature>
<feature type="transmembrane region" description="Helical" evidence="4">
    <location>
        <begin position="173"/>
        <end position="195"/>
    </location>
</feature>
<comment type="caution">
    <text evidence="5">The sequence shown here is derived from an EMBL/GenBank/DDBJ whole genome shotgun (WGS) entry which is preliminary data.</text>
</comment>
<protein>
    <submittedName>
        <fullName evidence="5">MFS transporter</fullName>
    </submittedName>
</protein>
<feature type="transmembrane region" description="Helical" evidence="4">
    <location>
        <begin position="364"/>
        <end position="386"/>
    </location>
</feature>
<evidence type="ECO:0000313" key="5">
    <source>
        <dbReference type="EMBL" id="OZI25155.1"/>
    </source>
</evidence>
<accession>A0A261RJM3</accession>
<dbReference type="InterPro" id="IPR050327">
    <property type="entry name" value="Proton-linked_MCT"/>
</dbReference>
<feature type="transmembrane region" description="Helical" evidence="4">
    <location>
        <begin position="274"/>
        <end position="293"/>
    </location>
</feature>